<organism evidence="1 2">
    <name type="scientific">Bryocella elongata</name>
    <dbReference type="NCBI Taxonomy" id="863522"/>
    <lineage>
        <taxon>Bacteria</taxon>
        <taxon>Pseudomonadati</taxon>
        <taxon>Acidobacteriota</taxon>
        <taxon>Terriglobia</taxon>
        <taxon>Terriglobales</taxon>
        <taxon>Acidobacteriaceae</taxon>
        <taxon>Bryocella</taxon>
    </lineage>
</organism>
<dbReference type="EMBL" id="FNVA01000001">
    <property type="protein sequence ID" value="SEF69216.1"/>
    <property type="molecule type" value="Genomic_DNA"/>
</dbReference>
<protein>
    <recommendedName>
        <fullName evidence="3">Metallothionein</fullName>
    </recommendedName>
</protein>
<sequence>MSEPTKCAHELCTCTCPPGEKYCCQLCEDSSDTMTLSCDCRHTECGGEM</sequence>
<dbReference type="Proteomes" id="UP000236728">
    <property type="component" value="Unassembled WGS sequence"/>
</dbReference>
<name>A0A1H5U2E7_9BACT</name>
<gene>
    <name evidence="1" type="ORF">SAMN05421819_0840</name>
</gene>
<reference evidence="1 2" key="1">
    <citation type="submission" date="2016-10" db="EMBL/GenBank/DDBJ databases">
        <authorList>
            <person name="de Groot N.N."/>
        </authorList>
    </citation>
    <scope>NUCLEOTIDE SEQUENCE [LARGE SCALE GENOMIC DNA]</scope>
    <source>
        <strain evidence="1 2">DSM 22489</strain>
    </source>
</reference>
<evidence type="ECO:0000313" key="1">
    <source>
        <dbReference type="EMBL" id="SEF69216.1"/>
    </source>
</evidence>
<evidence type="ECO:0000313" key="2">
    <source>
        <dbReference type="Proteomes" id="UP000236728"/>
    </source>
</evidence>
<accession>A0A1H5U2E7</accession>
<evidence type="ECO:0008006" key="3">
    <source>
        <dbReference type="Google" id="ProtNLM"/>
    </source>
</evidence>
<keyword evidence="2" id="KW-1185">Reference proteome</keyword>
<proteinExistence type="predicted"/>
<dbReference type="AlphaFoldDB" id="A0A1H5U2E7"/>